<feature type="region of interest" description="Disordered" evidence="1">
    <location>
        <begin position="53"/>
        <end position="75"/>
    </location>
</feature>
<name>A0A843U2K9_COLES</name>
<evidence type="ECO:0000313" key="2">
    <source>
        <dbReference type="EMBL" id="MQL79452.1"/>
    </source>
</evidence>
<evidence type="ECO:0000256" key="1">
    <source>
        <dbReference type="SAM" id="MobiDB-lite"/>
    </source>
</evidence>
<accession>A0A843U2K9</accession>
<gene>
    <name evidence="2" type="ORF">Taro_011894</name>
</gene>
<protein>
    <submittedName>
        <fullName evidence="2">Uncharacterized protein</fullName>
    </submittedName>
</protein>
<dbReference type="Proteomes" id="UP000652761">
    <property type="component" value="Unassembled WGS sequence"/>
</dbReference>
<evidence type="ECO:0000313" key="3">
    <source>
        <dbReference type="Proteomes" id="UP000652761"/>
    </source>
</evidence>
<dbReference type="EMBL" id="NMUH01000456">
    <property type="protein sequence ID" value="MQL79452.1"/>
    <property type="molecule type" value="Genomic_DNA"/>
</dbReference>
<dbReference type="AlphaFoldDB" id="A0A843U2K9"/>
<comment type="caution">
    <text evidence="2">The sequence shown here is derived from an EMBL/GenBank/DDBJ whole genome shotgun (WGS) entry which is preliminary data.</text>
</comment>
<organism evidence="2 3">
    <name type="scientific">Colocasia esculenta</name>
    <name type="common">Wild taro</name>
    <name type="synonym">Arum esculentum</name>
    <dbReference type="NCBI Taxonomy" id="4460"/>
    <lineage>
        <taxon>Eukaryota</taxon>
        <taxon>Viridiplantae</taxon>
        <taxon>Streptophyta</taxon>
        <taxon>Embryophyta</taxon>
        <taxon>Tracheophyta</taxon>
        <taxon>Spermatophyta</taxon>
        <taxon>Magnoliopsida</taxon>
        <taxon>Liliopsida</taxon>
        <taxon>Araceae</taxon>
        <taxon>Aroideae</taxon>
        <taxon>Colocasieae</taxon>
        <taxon>Colocasia</taxon>
    </lineage>
</organism>
<keyword evidence="3" id="KW-1185">Reference proteome</keyword>
<reference evidence="2" key="1">
    <citation type="submission" date="2017-07" db="EMBL/GenBank/DDBJ databases">
        <title>Taro Niue Genome Assembly and Annotation.</title>
        <authorList>
            <person name="Atibalentja N."/>
            <person name="Keating K."/>
            <person name="Fields C.J."/>
        </authorList>
    </citation>
    <scope>NUCLEOTIDE SEQUENCE</scope>
    <source>
        <strain evidence="2">Niue_2</strain>
        <tissue evidence="2">Leaf</tissue>
    </source>
</reference>
<proteinExistence type="predicted"/>
<sequence>MASVSCGLFFLQRYSTKSDRRTWPYRKAPRRFKSGFKDPCPVPAFRYQRDPVATSGHRPACSDKGPSFRAGSARFAPKTPSALTTLPYIRQLTVSQASGRQVPSSGYDYRTAGKDNSHGSQTILIPKCREPYDKVPPVAGGLPSTCSPRRRRCSPCCRDRGRPSARRRRACNCFGDGRTPGTDVAADGHLLGPPGPTCWAACPGSLRSTGAPGRIVSPAITRASCPNGVDSGAAR</sequence>